<keyword evidence="2 8" id="KW-0813">Transport</keyword>
<feature type="transmembrane region" description="Helical" evidence="8">
    <location>
        <begin position="442"/>
        <end position="463"/>
    </location>
</feature>
<evidence type="ECO:0000256" key="2">
    <source>
        <dbReference type="ARBA" id="ARBA00022448"/>
    </source>
</evidence>
<dbReference type="CDD" id="cd06261">
    <property type="entry name" value="TM_PBP2"/>
    <property type="match status" value="2"/>
</dbReference>
<keyword evidence="7 8" id="KW-0472">Membrane</keyword>
<feature type="transmembrane region" description="Helical" evidence="8">
    <location>
        <begin position="284"/>
        <end position="303"/>
    </location>
</feature>
<dbReference type="eggNOG" id="COG1178">
    <property type="taxonomic scope" value="Bacteria"/>
</dbReference>
<keyword evidence="11" id="KW-1185">Reference proteome</keyword>
<evidence type="ECO:0000259" key="9">
    <source>
        <dbReference type="PROSITE" id="PS50928"/>
    </source>
</evidence>
<proteinExistence type="inferred from homology"/>
<feature type="transmembrane region" description="Helical" evidence="8">
    <location>
        <begin position="546"/>
        <end position="568"/>
    </location>
</feature>
<feature type="transmembrane region" description="Helical" evidence="8">
    <location>
        <begin position="32"/>
        <end position="54"/>
    </location>
</feature>
<feature type="transmembrane region" description="Helical" evidence="8">
    <location>
        <begin position="406"/>
        <end position="430"/>
    </location>
</feature>
<evidence type="ECO:0000256" key="1">
    <source>
        <dbReference type="ARBA" id="ARBA00004429"/>
    </source>
</evidence>
<evidence type="ECO:0000256" key="7">
    <source>
        <dbReference type="ARBA" id="ARBA00023136"/>
    </source>
</evidence>
<dbReference type="PROSITE" id="PS50928">
    <property type="entry name" value="ABC_TM1"/>
    <property type="match status" value="2"/>
</dbReference>
<comment type="similarity">
    <text evidence="8">Belongs to the binding-protein-dependent transport system permease family.</text>
</comment>
<organism evidence="10 11">
    <name type="scientific">Streptosporangium roseum (strain ATCC 12428 / DSM 43021 / JCM 3005 / KCTC 9067 / NCIMB 10171 / NRRL 2505 / NI 9100)</name>
    <dbReference type="NCBI Taxonomy" id="479432"/>
    <lineage>
        <taxon>Bacteria</taxon>
        <taxon>Bacillati</taxon>
        <taxon>Actinomycetota</taxon>
        <taxon>Actinomycetes</taxon>
        <taxon>Streptosporangiales</taxon>
        <taxon>Streptosporangiaceae</taxon>
        <taxon>Streptosporangium</taxon>
    </lineage>
</organism>
<dbReference type="PANTHER" id="PTHR43357:SF4">
    <property type="entry name" value="INNER MEMBRANE ABC TRANSPORTER PERMEASE PROTEIN YDCV"/>
    <property type="match status" value="1"/>
</dbReference>
<dbReference type="GO" id="GO:0055085">
    <property type="term" value="P:transmembrane transport"/>
    <property type="evidence" value="ECO:0007669"/>
    <property type="project" value="InterPro"/>
</dbReference>
<keyword evidence="5 8" id="KW-0812">Transmembrane</keyword>
<evidence type="ECO:0000256" key="8">
    <source>
        <dbReference type="RuleBase" id="RU363032"/>
    </source>
</evidence>
<evidence type="ECO:0000313" key="10">
    <source>
        <dbReference type="EMBL" id="ACZ88321.1"/>
    </source>
</evidence>
<dbReference type="Proteomes" id="UP000002029">
    <property type="component" value="Chromosome"/>
</dbReference>
<feature type="transmembrane region" description="Helical" evidence="8">
    <location>
        <begin position="522"/>
        <end position="540"/>
    </location>
</feature>
<dbReference type="SUPFAM" id="SSF161098">
    <property type="entry name" value="MetI-like"/>
    <property type="match status" value="2"/>
</dbReference>
<keyword evidence="3" id="KW-1003">Cell membrane</keyword>
<feature type="domain" description="ABC transmembrane type-1" evidence="9">
    <location>
        <begin position="97"/>
        <end position="304"/>
    </location>
</feature>
<evidence type="ECO:0000256" key="3">
    <source>
        <dbReference type="ARBA" id="ARBA00022475"/>
    </source>
</evidence>
<feature type="transmembrane region" description="Helical" evidence="8">
    <location>
        <begin position="134"/>
        <end position="155"/>
    </location>
</feature>
<name>D2BFG3_STRRD</name>
<dbReference type="OrthoDB" id="5100908at2"/>
<protein>
    <submittedName>
        <fullName evidence="10">Binding-protein-dependent transport systems inner membrane component</fullName>
    </submittedName>
</protein>
<feature type="transmembrane region" description="Helical" evidence="8">
    <location>
        <begin position="469"/>
        <end position="488"/>
    </location>
</feature>
<dbReference type="GO" id="GO:0005886">
    <property type="term" value="C:plasma membrane"/>
    <property type="evidence" value="ECO:0007669"/>
    <property type="project" value="UniProtKB-SubCell"/>
</dbReference>
<evidence type="ECO:0000256" key="6">
    <source>
        <dbReference type="ARBA" id="ARBA00022989"/>
    </source>
</evidence>
<feature type="transmembrane region" description="Helical" evidence="8">
    <location>
        <begin position="334"/>
        <end position="357"/>
    </location>
</feature>
<feature type="transmembrane region" description="Helical" evidence="8">
    <location>
        <begin position="178"/>
        <end position="206"/>
    </location>
</feature>
<feature type="domain" description="ABC transmembrane type-1" evidence="9">
    <location>
        <begin position="400"/>
        <end position="594"/>
    </location>
</feature>
<gene>
    <name evidence="10" type="ordered locus">Sros_5569</name>
</gene>
<evidence type="ECO:0000256" key="4">
    <source>
        <dbReference type="ARBA" id="ARBA00022519"/>
    </source>
</evidence>
<keyword evidence="4" id="KW-0997">Cell inner membrane</keyword>
<dbReference type="STRING" id="479432.Sros_5569"/>
<accession>D2BFG3</accession>
<sequence length="608" mass="66217">MALLTKPETPPPPSRRRRLVYRLRVLRHDPTAALGLILVILLAYLVVAPLIAVLSDAFRLQYGDDVHAGQQPGEWTGYYMWRVFRSQISGLLFWEPLLNTLVIAVGTTLFALVVGGGMAWLVTRTNVPGRKWLAGALVVPYMLPSWTFSLAWLSLFKNERAAGQVGFLQAQGIRTPDWLAYGALPIIVTLGLHYYPFVLLLVGNALRRIDAQLEDSARILGAPQRTVIRRIVVPLMLPALSSAVLLVVGRVLGTFGTPYVLGLPADYRVLSTGLFQSIRDRSTGVASVLATVIVVIGVLIVLTDTRLMREHRRFVTVGGKGAMDRLSDLRRWRWPLFGLGLVVFVVSVLVPVFTLLLSTVTRTPLDLSTFTLDYWLAEKLPGAVGFPHGVLRGSELWTAAWNSLRIVGLASLICAVAGLLIGYVVVRGTAPRVAAFLRQVSFLPYLIPGIAFAAASLSLFAVARGPLPALYGTTFLLILVMAVTHLPYSSRSGIAAMMQLGREPEEAAQIAGASWWQRMRRIIFPIQKGALVTGIVLPFISGLKELSIVIMLTTTGTQLLTTLSIGLVDYGYTQLANAVVLVIALVSFTMTYLTQRLTKSSLASGLGG</sequence>
<dbReference type="HOGENOM" id="CLU_021838_2_2_11"/>
<dbReference type="RefSeq" id="WP_012892058.1">
    <property type="nucleotide sequence ID" value="NC_013595.1"/>
</dbReference>
<dbReference type="InterPro" id="IPR035906">
    <property type="entry name" value="MetI-like_sf"/>
</dbReference>
<comment type="subcellular location">
    <subcellularLocation>
        <location evidence="1">Cell inner membrane</location>
        <topology evidence="1">Multi-pass membrane protein</topology>
    </subcellularLocation>
    <subcellularLocation>
        <location evidence="8">Cell membrane</location>
        <topology evidence="8">Multi-pass membrane protein</topology>
    </subcellularLocation>
</comment>
<dbReference type="InterPro" id="IPR000515">
    <property type="entry name" value="MetI-like"/>
</dbReference>
<dbReference type="KEGG" id="sro:Sros_5569"/>
<dbReference type="Gene3D" id="1.10.3720.10">
    <property type="entry name" value="MetI-like"/>
    <property type="match status" value="2"/>
</dbReference>
<evidence type="ECO:0000256" key="5">
    <source>
        <dbReference type="ARBA" id="ARBA00022692"/>
    </source>
</evidence>
<dbReference type="EMBL" id="CP001814">
    <property type="protein sequence ID" value="ACZ88321.1"/>
    <property type="molecule type" value="Genomic_DNA"/>
</dbReference>
<feature type="transmembrane region" description="Helical" evidence="8">
    <location>
        <begin position="101"/>
        <end position="122"/>
    </location>
</feature>
<keyword evidence="6 8" id="KW-1133">Transmembrane helix</keyword>
<dbReference type="Pfam" id="PF00528">
    <property type="entry name" value="BPD_transp_1"/>
    <property type="match status" value="2"/>
</dbReference>
<feature type="transmembrane region" description="Helical" evidence="8">
    <location>
        <begin position="227"/>
        <end position="252"/>
    </location>
</feature>
<dbReference type="PANTHER" id="PTHR43357">
    <property type="entry name" value="INNER MEMBRANE ABC TRANSPORTER PERMEASE PROTEIN YDCV"/>
    <property type="match status" value="1"/>
</dbReference>
<dbReference type="AlphaFoldDB" id="D2BFG3"/>
<evidence type="ECO:0000313" key="11">
    <source>
        <dbReference type="Proteomes" id="UP000002029"/>
    </source>
</evidence>
<reference evidence="10 11" key="1">
    <citation type="journal article" date="2010" name="Stand. Genomic Sci.">
        <title>Complete genome sequence of Streptosporangium roseum type strain (NI 9100).</title>
        <authorList>
            <person name="Nolan M."/>
            <person name="Sikorski J."/>
            <person name="Jando M."/>
            <person name="Lucas S."/>
            <person name="Lapidus A."/>
            <person name="Glavina Del Rio T."/>
            <person name="Chen F."/>
            <person name="Tice H."/>
            <person name="Pitluck S."/>
            <person name="Cheng J.F."/>
            <person name="Chertkov O."/>
            <person name="Sims D."/>
            <person name="Meincke L."/>
            <person name="Brettin T."/>
            <person name="Han C."/>
            <person name="Detter J.C."/>
            <person name="Bruce D."/>
            <person name="Goodwin L."/>
            <person name="Land M."/>
            <person name="Hauser L."/>
            <person name="Chang Y.J."/>
            <person name="Jeffries C.D."/>
            <person name="Ivanova N."/>
            <person name="Mavromatis K."/>
            <person name="Mikhailova N."/>
            <person name="Chen A."/>
            <person name="Palaniappan K."/>
            <person name="Chain P."/>
            <person name="Rohde M."/>
            <person name="Goker M."/>
            <person name="Bristow J."/>
            <person name="Eisen J.A."/>
            <person name="Markowitz V."/>
            <person name="Hugenholtz P."/>
            <person name="Kyrpides N.C."/>
            <person name="Klenk H.P."/>
        </authorList>
    </citation>
    <scope>NUCLEOTIDE SEQUENCE [LARGE SCALE GENOMIC DNA]</scope>
    <source>
        <strain evidence="11">ATCC 12428 / DSM 43021 / JCM 3005 / NI 9100</strain>
    </source>
</reference>
<feature type="transmembrane region" description="Helical" evidence="8">
    <location>
        <begin position="575"/>
        <end position="593"/>
    </location>
</feature>